<dbReference type="EnsemblMetazoa" id="GAUT005696-RA">
    <property type="protein sequence ID" value="GAUT005696-PA"/>
    <property type="gene ID" value="GAUT005696"/>
</dbReference>
<dbReference type="Proteomes" id="UP000078200">
    <property type="component" value="Unassembled WGS sequence"/>
</dbReference>
<proteinExistence type="predicted"/>
<reference evidence="1" key="1">
    <citation type="submission" date="2020-05" db="UniProtKB">
        <authorList>
            <consortium name="EnsemblMetazoa"/>
        </authorList>
    </citation>
    <scope>IDENTIFICATION</scope>
    <source>
        <strain evidence="1">TTRI</strain>
    </source>
</reference>
<sequence length="252" mass="28856">MTVERFVSRVGFVWCACSQIPYTPCKEAENGHVDVMHPIRIFNITSHRHLLCPHLESTLHWYPNLMTPHGIVLPASRSDKISITLKSTFRNYLPHSTQHAPRRKSRSKYQSTEFFVRSRKSKWFPETSEDVLLGLDENIGFEDYLGVQRSIFGYRCVKVVGCADDVSLAKQLQQIETMLEESHVTLKYGLRPLSIKKINPTYIPAQHEINCHQKPNSRSNRSREKGLEGHNNAAIIVVQNIVKISGSDCEEL</sequence>
<accession>A0A1A9UI82</accession>
<evidence type="ECO:0000313" key="1">
    <source>
        <dbReference type="EnsemblMetazoa" id="GAUT005696-PA"/>
    </source>
</evidence>
<protein>
    <submittedName>
        <fullName evidence="1">Uncharacterized protein</fullName>
    </submittedName>
</protein>
<name>A0A1A9UI82_GLOAU</name>
<keyword evidence="2" id="KW-1185">Reference proteome</keyword>
<dbReference type="VEuPathDB" id="VectorBase:GAUT005696"/>
<organism evidence="1 2">
    <name type="scientific">Glossina austeni</name>
    <name type="common">Savannah tsetse fly</name>
    <dbReference type="NCBI Taxonomy" id="7395"/>
    <lineage>
        <taxon>Eukaryota</taxon>
        <taxon>Metazoa</taxon>
        <taxon>Ecdysozoa</taxon>
        <taxon>Arthropoda</taxon>
        <taxon>Hexapoda</taxon>
        <taxon>Insecta</taxon>
        <taxon>Pterygota</taxon>
        <taxon>Neoptera</taxon>
        <taxon>Endopterygota</taxon>
        <taxon>Diptera</taxon>
        <taxon>Brachycera</taxon>
        <taxon>Muscomorpha</taxon>
        <taxon>Hippoboscoidea</taxon>
        <taxon>Glossinidae</taxon>
        <taxon>Glossina</taxon>
    </lineage>
</organism>
<dbReference type="AlphaFoldDB" id="A0A1A9UI82"/>
<evidence type="ECO:0000313" key="2">
    <source>
        <dbReference type="Proteomes" id="UP000078200"/>
    </source>
</evidence>